<name>A0ABU9M0Z2_9BACT</name>
<dbReference type="InterPro" id="IPR045538">
    <property type="entry name" value="CIS_TMP"/>
</dbReference>
<dbReference type="EMBL" id="JBCEVZ010000053">
    <property type="protein sequence ID" value="MEL5995974.1"/>
    <property type="molecule type" value="Genomic_DNA"/>
</dbReference>
<dbReference type="RefSeq" id="WP_342300135.1">
    <property type="nucleotide sequence ID" value="NZ_JBCEVZ010000053.1"/>
</dbReference>
<dbReference type="Pfam" id="PF19268">
    <property type="entry name" value="CIS_TMP"/>
    <property type="match status" value="1"/>
</dbReference>
<evidence type="ECO:0000313" key="1">
    <source>
        <dbReference type="EMBL" id="MEL5995974.1"/>
    </source>
</evidence>
<accession>A0ABU9M0Z2</accession>
<reference evidence="1 2" key="1">
    <citation type="journal article" date="2018" name="Arch. Microbiol.">
        <title>Hymenobacter segetis sp. nov., isolated from soil.</title>
        <authorList>
            <person name="Ten L.N."/>
            <person name="Lim S.J."/>
            <person name="Kim B.O."/>
            <person name="Kang I.K."/>
            <person name="Jung H.Y."/>
        </authorList>
    </citation>
    <scope>NUCLEOTIDE SEQUENCE [LARGE SCALE GENOMIC DNA]</scope>
    <source>
        <strain evidence="1 2">S7-3-11</strain>
    </source>
</reference>
<protein>
    <submittedName>
        <fullName evidence="1">Contractile injection system tape measure protein</fullName>
    </submittedName>
</protein>
<sequence length="179" mass="19838">MSFRPPAPVSEPAEAAALANAGLVLLWPFLPTLFERLGYLAQQQFQDAARAARAVHLLQFLATGEEPPPASRLLLNQLLCGVEPGGSLAGEPALTDAEKATGEDLLRAVLSRWEVLKNTSIAGLRETFLQRAGKLTWFPDRVTLTVETKTLDILLDQRPWSIALIKLPWMTRPLYVNWR</sequence>
<evidence type="ECO:0000313" key="2">
    <source>
        <dbReference type="Proteomes" id="UP001479606"/>
    </source>
</evidence>
<comment type="caution">
    <text evidence="1">The sequence shown here is derived from an EMBL/GenBank/DDBJ whole genome shotgun (WGS) entry which is preliminary data.</text>
</comment>
<gene>
    <name evidence="1" type="ORF">AAFH49_17295</name>
</gene>
<organism evidence="1 2">
    <name type="scientific">Hymenobacter segetis</name>
    <dbReference type="NCBI Taxonomy" id="2025509"/>
    <lineage>
        <taxon>Bacteria</taxon>
        <taxon>Pseudomonadati</taxon>
        <taxon>Bacteroidota</taxon>
        <taxon>Cytophagia</taxon>
        <taxon>Cytophagales</taxon>
        <taxon>Hymenobacteraceae</taxon>
        <taxon>Hymenobacter</taxon>
    </lineage>
</organism>
<proteinExistence type="predicted"/>
<dbReference type="Proteomes" id="UP001479606">
    <property type="component" value="Unassembled WGS sequence"/>
</dbReference>
<keyword evidence="2" id="KW-1185">Reference proteome</keyword>